<organism evidence="2 3">
    <name type="scientific">Microtetraspora malaysiensis</name>
    <dbReference type="NCBI Taxonomy" id="161358"/>
    <lineage>
        <taxon>Bacteria</taxon>
        <taxon>Bacillati</taxon>
        <taxon>Actinomycetota</taxon>
        <taxon>Actinomycetes</taxon>
        <taxon>Streptosporangiales</taxon>
        <taxon>Streptosporangiaceae</taxon>
        <taxon>Microtetraspora</taxon>
    </lineage>
</organism>
<protein>
    <submittedName>
        <fullName evidence="2">Uncharacterized protein</fullName>
    </submittedName>
</protein>
<sequence>MPSILQVLGYVLMDYTDQHKIDAVGVYLSRASALITWPLEDYLALLGARRRDPAELRTAFAQLLGYDGCRADDDATASTSAASGTRPGVGHPPRDIRPECPRGCAPTPACTDWLAAALNPQLRALSAAVSGAVWESEDEPGSQWIRALVLNWLNPECLPRTSIGDLVTRRCGP</sequence>
<proteinExistence type="predicted"/>
<dbReference type="RefSeq" id="WP_387416179.1">
    <property type="nucleotide sequence ID" value="NZ_JBIASD010000025.1"/>
</dbReference>
<name>A0ABW6SY07_9ACTN</name>
<dbReference type="EMBL" id="JBIASD010000025">
    <property type="protein sequence ID" value="MFF3669905.1"/>
    <property type="molecule type" value="Genomic_DNA"/>
</dbReference>
<feature type="compositionally biased region" description="Low complexity" evidence="1">
    <location>
        <begin position="76"/>
        <end position="85"/>
    </location>
</feature>
<keyword evidence="3" id="KW-1185">Reference proteome</keyword>
<reference evidence="2 3" key="1">
    <citation type="submission" date="2024-10" db="EMBL/GenBank/DDBJ databases">
        <title>The Natural Products Discovery Center: Release of the First 8490 Sequenced Strains for Exploring Actinobacteria Biosynthetic Diversity.</title>
        <authorList>
            <person name="Kalkreuter E."/>
            <person name="Kautsar S.A."/>
            <person name="Yang D."/>
            <person name="Bader C.D."/>
            <person name="Teijaro C.N."/>
            <person name="Fluegel L."/>
            <person name="Davis C.M."/>
            <person name="Simpson J.R."/>
            <person name="Lauterbach L."/>
            <person name="Steele A.D."/>
            <person name="Gui C."/>
            <person name="Meng S."/>
            <person name="Li G."/>
            <person name="Viehrig K."/>
            <person name="Ye F."/>
            <person name="Su P."/>
            <person name="Kiefer A.F."/>
            <person name="Nichols A."/>
            <person name="Cepeda A.J."/>
            <person name="Yan W."/>
            <person name="Fan B."/>
            <person name="Jiang Y."/>
            <person name="Adhikari A."/>
            <person name="Zheng C.-J."/>
            <person name="Schuster L."/>
            <person name="Cowan T.M."/>
            <person name="Smanski M.J."/>
            <person name="Chevrette M.G."/>
            <person name="De Carvalho L.P.S."/>
            <person name="Shen B."/>
        </authorList>
    </citation>
    <scope>NUCLEOTIDE SEQUENCE [LARGE SCALE GENOMIC DNA]</scope>
    <source>
        <strain evidence="2 3">NPDC002173</strain>
    </source>
</reference>
<comment type="caution">
    <text evidence="2">The sequence shown here is derived from an EMBL/GenBank/DDBJ whole genome shotgun (WGS) entry which is preliminary data.</text>
</comment>
<accession>A0ABW6SY07</accession>
<evidence type="ECO:0000256" key="1">
    <source>
        <dbReference type="SAM" id="MobiDB-lite"/>
    </source>
</evidence>
<evidence type="ECO:0000313" key="3">
    <source>
        <dbReference type="Proteomes" id="UP001602013"/>
    </source>
</evidence>
<feature type="region of interest" description="Disordered" evidence="1">
    <location>
        <begin position="75"/>
        <end position="97"/>
    </location>
</feature>
<evidence type="ECO:0000313" key="2">
    <source>
        <dbReference type="EMBL" id="MFF3669905.1"/>
    </source>
</evidence>
<dbReference type="Proteomes" id="UP001602013">
    <property type="component" value="Unassembled WGS sequence"/>
</dbReference>
<gene>
    <name evidence="2" type="ORF">ACFYXI_30395</name>
</gene>